<accession>A0ABT9PTF8</accession>
<dbReference type="Proteomes" id="UP001241472">
    <property type="component" value="Unassembled WGS sequence"/>
</dbReference>
<feature type="compositionally biased region" description="Polar residues" evidence="1">
    <location>
        <begin position="437"/>
        <end position="452"/>
    </location>
</feature>
<reference evidence="3 4" key="1">
    <citation type="submission" date="2023-07" db="EMBL/GenBank/DDBJ databases">
        <title>Sorghum-associated microbial communities from plants grown in Nebraska, USA.</title>
        <authorList>
            <person name="Schachtman D."/>
        </authorList>
    </citation>
    <scope>NUCLEOTIDE SEQUENCE [LARGE SCALE GENOMIC DNA]</scope>
    <source>
        <strain evidence="3 4">DS1307</strain>
    </source>
</reference>
<evidence type="ECO:0000256" key="1">
    <source>
        <dbReference type="SAM" id="MobiDB-lite"/>
    </source>
</evidence>
<dbReference type="Pfam" id="PF02120">
    <property type="entry name" value="Flg_hook"/>
    <property type="match status" value="1"/>
</dbReference>
<feature type="domain" description="Flagellar hook-length control protein-like C-terminal" evidence="2">
    <location>
        <begin position="333"/>
        <end position="411"/>
    </location>
</feature>
<evidence type="ECO:0000313" key="3">
    <source>
        <dbReference type="EMBL" id="MDP9837758.1"/>
    </source>
</evidence>
<organism evidence="3 4">
    <name type="scientific">Neorhizobium huautlense</name>
    <dbReference type="NCBI Taxonomy" id="67774"/>
    <lineage>
        <taxon>Bacteria</taxon>
        <taxon>Pseudomonadati</taxon>
        <taxon>Pseudomonadota</taxon>
        <taxon>Alphaproteobacteria</taxon>
        <taxon>Hyphomicrobiales</taxon>
        <taxon>Rhizobiaceae</taxon>
        <taxon>Rhizobium/Agrobacterium group</taxon>
        <taxon>Neorhizobium</taxon>
    </lineage>
</organism>
<feature type="compositionally biased region" description="Basic and acidic residues" evidence="1">
    <location>
        <begin position="140"/>
        <end position="160"/>
    </location>
</feature>
<dbReference type="CDD" id="cd17470">
    <property type="entry name" value="T3SS_Flik_C"/>
    <property type="match status" value="1"/>
</dbReference>
<feature type="region of interest" description="Disordered" evidence="1">
    <location>
        <begin position="125"/>
        <end position="170"/>
    </location>
</feature>
<sequence length="482" mass="49010">MINAEVTARTGASDAAGTVRGIAGKQGNDGEKSGFSDALSSAGNGSRKQDDATSKGESEVTQTGSETVEDAPSSKGRSALDLTARVLFGKGEDTERTATSVKDVLGNAKVTAKPADAEDASAVLVDAKSKTDAVTSSKAAKSDKSGKAEDTESKTDKEAANADEAAPATKETGLSEVLSLLAGGANVETVANATPKQAGLARERGEARGDKAVGSATEGRAAQASAATKASDALDMPTDSDAALVDEKTFRLSSGRGQSLDMKIGVDEQGKVGFETRAAGSGSAENVVVLDSRRFLGFGQSANGAALTAAMSDDKTWAAAMTSGASLGDPMASSTGNVVNTLKLQLNPHDLGSVTATLRLSGETLNVHLTVENHAAHRQLSSDSSGMIEALRSQGFAVDQVTISVASSNQSDTSSQQQQQGQQSGQTGQQQAANEGRQGNNAGREQGQNNARSAAEDNARGTNEPVSDTVAAGNARPDQLYL</sequence>
<feature type="region of interest" description="Disordered" evidence="1">
    <location>
        <begin position="1"/>
        <end position="81"/>
    </location>
</feature>
<evidence type="ECO:0000259" key="2">
    <source>
        <dbReference type="Pfam" id="PF02120"/>
    </source>
</evidence>
<protein>
    <submittedName>
        <fullName evidence="3">Chemotaxis protein MotD</fullName>
    </submittedName>
</protein>
<feature type="compositionally biased region" description="Low complexity" evidence="1">
    <location>
        <begin position="407"/>
        <end position="431"/>
    </location>
</feature>
<proteinExistence type="predicted"/>
<feature type="region of interest" description="Disordered" evidence="1">
    <location>
        <begin position="194"/>
        <end position="234"/>
    </location>
</feature>
<name>A0ABT9PTF8_9HYPH</name>
<feature type="compositionally biased region" description="Basic and acidic residues" evidence="1">
    <location>
        <begin position="201"/>
        <end position="211"/>
    </location>
</feature>
<dbReference type="Gene3D" id="3.30.750.140">
    <property type="match status" value="1"/>
</dbReference>
<gene>
    <name evidence="3" type="ORF">J2T09_002515</name>
</gene>
<dbReference type="InterPro" id="IPR038610">
    <property type="entry name" value="FliK-like_C_sf"/>
</dbReference>
<dbReference type="RefSeq" id="WP_306834787.1">
    <property type="nucleotide sequence ID" value="NZ_JAUSRF010000007.1"/>
</dbReference>
<evidence type="ECO:0000313" key="4">
    <source>
        <dbReference type="Proteomes" id="UP001241472"/>
    </source>
</evidence>
<feature type="compositionally biased region" description="Basic and acidic residues" evidence="1">
    <location>
        <begin position="47"/>
        <end position="58"/>
    </location>
</feature>
<dbReference type="EMBL" id="JAUSRF010000007">
    <property type="protein sequence ID" value="MDP9837758.1"/>
    <property type="molecule type" value="Genomic_DNA"/>
</dbReference>
<keyword evidence="4" id="KW-1185">Reference proteome</keyword>
<dbReference type="InterPro" id="IPR021136">
    <property type="entry name" value="Flagellar_hook_control-like_C"/>
</dbReference>
<feature type="compositionally biased region" description="Low complexity" evidence="1">
    <location>
        <begin position="221"/>
        <end position="233"/>
    </location>
</feature>
<feature type="region of interest" description="Disordered" evidence="1">
    <location>
        <begin position="407"/>
        <end position="482"/>
    </location>
</feature>
<comment type="caution">
    <text evidence="3">The sequence shown here is derived from an EMBL/GenBank/DDBJ whole genome shotgun (WGS) entry which is preliminary data.</text>
</comment>